<dbReference type="AlphaFoldDB" id="A0A7S2BEG5"/>
<dbReference type="EMBL" id="HBGU01002075">
    <property type="protein sequence ID" value="CAD9393626.1"/>
    <property type="molecule type" value="Transcribed_RNA"/>
</dbReference>
<name>A0A7S2BEG5_9EUKA</name>
<dbReference type="Pfam" id="PF08855">
    <property type="entry name" value="DUF1825"/>
    <property type="match status" value="1"/>
</dbReference>
<evidence type="ECO:0000313" key="1">
    <source>
        <dbReference type="EMBL" id="CAD9393626.1"/>
    </source>
</evidence>
<accession>A0A7S2BEG5</accession>
<organism evidence="1">
    <name type="scientific">Haptolina brevifila</name>
    <dbReference type="NCBI Taxonomy" id="156173"/>
    <lineage>
        <taxon>Eukaryota</taxon>
        <taxon>Haptista</taxon>
        <taxon>Haptophyta</taxon>
        <taxon>Prymnesiophyceae</taxon>
        <taxon>Prymnesiales</taxon>
        <taxon>Prymnesiaceae</taxon>
        <taxon>Haptolina</taxon>
    </lineage>
</organism>
<reference evidence="1" key="1">
    <citation type="submission" date="2021-01" db="EMBL/GenBank/DDBJ databases">
        <authorList>
            <person name="Corre E."/>
            <person name="Pelletier E."/>
            <person name="Niang G."/>
            <person name="Scheremetjew M."/>
            <person name="Finn R."/>
            <person name="Kale V."/>
            <person name="Holt S."/>
            <person name="Cochrane G."/>
            <person name="Meng A."/>
            <person name="Brown T."/>
            <person name="Cohen L."/>
        </authorList>
    </citation>
    <scope>NUCLEOTIDE SEQUENCE</scope>
    <source>
        <strain evidence="1">UTEX LB 985</strain>
    </source>
</reference>
<gene>
    <name evidence="1" type="ORF">CBRE1094_LOCUS1082</name>
</gene>
<protein>
    <submittedName>
        <fullName evidence="1">Uncharacterized protein</fullName>
    </submittedName>
</protein>
<dbReference type="InterPro" id="IPR014954">
    <property type="entry name" value="DUF1825"/>
</dbReference>
<sequence>MMEQQQRQGEQGVSSSIMGSLSVAQAVTTTPFTGKEAAFESEIIREEYGKLCRDHSSLIKLGESFGTFDPMGKLAFLDQLEGVESRWDVFFSRFSLLGALDPAFKEQTDGFLSSMGMSVESFRKVLKEAHDLMRLDAEQERMNQPM</sequence>
<proteinExistence type="predicted"/>